<protein>
    <recommendedName>
        <fullName evidence="2">ARID domain-containing protein</fullName>
    </recommendedName>
</protein>
<evidence type="ECO:0000313" key="4">
    <source>
        <dbReference type="Proteomes" id="UP000737018"/>
    </source>
</evidence>
<dbReference type="GO" id="GO:0003677">
    <property type="term" value="F:DNA binding"/>
    <property type="evidence" value="ECO:0007669"/>
    <property type="project" value="InterPro"/>
</dbReference>
<dbReference type="PANTHER" id="PTHR46691:SF3">
    <property type="entry name" value="HIGH MOBILITY GROUP B PROTEIN 15"/>
    <property type="match status" value="1"/>
</dbReference>
<evidence type="ECO:0000313" key="3">
    <source>
        <dbReference type="EMBL" id="KAF3950758.1"/>
    </source>
</evidence>
<feature type="region of interest" description="Disordered" evidence="1">
    <location>
        <begin position="1"/>
        <end position="26"/>
    </location>
</feature>
<dbReference type="SMART" id="SM00501">
    <property type="entry name" value="BRIGHT"/>
    <property type="match status" value="1"/>
</dbReference>
<accession>A0A8J4V6T3</accession>
<dbReference type="EMBL" id="JRKL02005291">
    <property type="protein sequence ID" value="KAF3950758.1"/>
    <property type="molecule type" value="Genomic_DNA"/>
</dbReference>
<keyword evidence="4" id="KW-1185">Reference proteome</keyword>
<name>A0A8J4V6T3_9ROSI</name>
<organism evidence="3 4">
    <name type="scientific">Castanea mollissima</name>
    <name type="common">Chinese chestnut</name>
    <dbReference type="NCBI Taxonomy" id="60419"/>
    <lineage>
        <taxon>Eukaryota</taxon>
        <taxon>Viridiplantae</taxon>
        <taxon>Streptophyta</taxon>
        <taxon>Embryophyta</taxon>
        <taxon>Tracheophyta</taxon>
        <taxon>Spermatophyta</taxon>
        <taxon>Magnoliopsida</taxon>
        <taxon>eudicotyledons</taxon>
        <taxon>Gunneridae</taxon>
        <taxon>Pentapetalae</taxon>
        <taxon>rosids</taxon>
        <taxon>fabids</taxon>
        <taxon>Fagales</taxon>
        <taxon>Fagaceae</taxon>
        <taxon>Castanea</taxon>
    </lineage>
</organism>
<evidence type="ECO:0000256" key="1">
    <source>
        <dbReference type="SAM" id="MobiDB-lite"/>
    </source>
</evidence>
<evidence type="ECO:0000259" key="2">
    <source>
        <dbReference type="PROSITE" id="PS51011"/>
    </source>
</evidence>
<feature type="compositionally biased region" description="Basic and acidic residues" evidence="1">
    <location>
        <begin position="1"/>
        <end position="15"/>
    </location>
</feature>
<feature type="domain" description="ARID" evidence="2">
    <location>
        <begin position="44"/>
        <end position="137"/>
    </location>
</feature>
<sequence length="579" mass="64607">MTDHQREADRKKGKELVTTSSESSPLGRSTYNAHFVRLAIEKVACPGTTDITDREIFFDTVGQMQDIVTKKPKLPTLPEELDLHRLFLEVISRGGKRKLEKEGLWEEVCDVIYPNIAVCDLLDLYDEYLLHYCEDFIAQNNAASVQSSTTTPAEAHQRFRQRLPAAQGPSFPTKKRSFRPRLPAAQAPCVATKKRESNFYPDLPLISPAMLNQVPDIEVLSPPTMLPNHSSSLWAMADSWFPKNTQAKTSQQQQQNILSAPCSSSIPTEEEVAEGLRLFTESITEWYWDKYLDPQLDAVARSDLGEDYQGMDPTLYFDVKELAPTMSSTARTFPTQGEVGTELLLTQAEPASMPEWDWNMSLDSQLDAVKNPDLTQPDQGMCPHTPSNSKYEQLVLFISPELNSTVRPIEARLEIKPRLTLAEGQVAPTSQREVSDSLPTDDLANAEMKKLKTAAAELQPSAPSEYNISVKEQWVSSDRPGDIQMKAEESGSLKAAEKSVDNQKTVEDKQRSDRNIFMTEILMQKAKAEIHCNVGSGEKAKEGEKDIDKGLNMELLTGATHGRKGISGKGDLEREKTAD</sequence>
<dbReference type="PANTHER" id="PTHR46691">
    <property type="entry name" value="HIGH MOBILITY GROUP B PROTEIN 9"/>
    <property type="match status" value="1"/>
</dbReference>
<proteinExistence type="predicted"/>
<feature type="region of interest" description="Disordered" evidence="1">
    <location>
        <begin position="558"/>
        <end position="579"/>
    </location>
</feature>
<reference evidence="3" key="1">
    <citation type="submission" date="2020-03" db="EMBL/GenBank/DDBJ databases">
        <title>Castanea mollissima Vanexum genome sequencing.</title>
        <authorList>
            <person name="Staton M."/>
        </authorList>
    </citation>
    <scope>NUCLEOTIDE SEQUENCE</scope>
    <source>
        <tissue evidence="3">Leaf</tissue>
    </source>
</reference>
<feature type="compositionally biased region" description="Basic and acidic residues" evidence="1">
    <location>
        <begin position="570"/>
        <end position="579"/>
    </location>
</feature>
<dbReference type="Pfam" id="PF01388">
    <property type="entry name" value="ARID"/>
    <property type="match status" value="1"/>
</dbReference>
<comment type="caution">
    <text evidence="3">The sequence shown here is derived from an EMBL/GenBank/DDBJ whole genome shotgun (WGS) entry which is preliminary data.</text>
</comment>
<dbReference type="PROSITE" id="PS51011">
    <property type="entry name" value="ARID"/>
    <property type="match status" value="1"/>
</dbReference>
<dbReference type="InterPro" id="IPR036431">
    <property type="entry name" value="ARID_dom_sf"/>
</dbReference>
<dbReference type="InterPro" id="IPR001606">
    <property type="entry name" value="ARID_dom"/>
</dbReference>
<dbReference type="AlphaFoldDB" id="A0A8J4V6T3"/>
<feature type="region of interest" description="Disordered" evidence="1">
    <location>
        <begin position="489"/>
        <end position="509"/>
    </location>
</feature>
<dbReference type="Gene3D" id="1.10.150.60">
    <property type="entry name" value="ARID DNA-binding domain"/>
    <property type="match status" value="1"/>
</dbReference>
<dbReference type="Proteomes" id="UP000737018">
    <property type="component" value="Unassembled WGS sequence"/>
</dbReference>
<gene>
    <name evidence="3" type="ORF">CMV_023526</name>
</gene>
<dbReference type="SUPFAM" id="SSF46774">
    <property type="entry name" value="ARID-like"/>
    <property type="match status" value="1"/>
</dbReference>
<dbReference type="OrthoDB" id="8709537at2759"/>
<feature type="compositionally biased region" description="Polar residues" evidence="1">
    <location>
        <begin position="17"/>
        <end position="26"/>
    </location>
</feature>